<dbReference type="AlphaFoldDB" id="A0A840V704"/>
<dbReference type="Proteomes" id="UP000539642">
    <property type="component" value="Unassembled WGS sequence"/>
</dbReference>
<comment type="caution">
    <text evidence="2">The sequence shown here is derived from an EMBL/GenBank/DDBJ whole genome shotgun (WGS) entry which is preliminary data.</text>
</comment>
<reference evidence="2 3" key="1">
    <citation type="submission" date="2020-08" db="EMBL/GenBank/DDBJ databases">
        <title>Genomic Encyclopedia of Type Strains, Phase IV (KMG-IV): sequencing the most valuable type-strain genomes for metagenomic binning, comparative biology and taxonomic classification.</title>
        <authorList>
            <person name="Goeker M."/>
        </authorList>
    </citation>
    <scope>NUCLEOTIDE SEQUENCE [LARGE SCALE GENOMIC DNA]</scope>
    <source>
        <strain evidence="2 3">DSM 28570</strain>
    </source>
</reference>
<evidence type="ECO:0000256" key="1">
    <source>
        <dbReference type="SAM" id="Coils"/>
    </source>
</evidence>
<sequence>MSVNATVITCSKCSFLSSDGVTYGRFKYKTNDGLINLVPELAWCNVCQTLVPGEVIPNYCEVNKLKERLLQRNQDIEKEKSRLKEKQSIIEKLLLKPDSVMLQDLSITKDILQDSINEMENLKQYVDTNRKPRCLECGSHEILYLPSLSYEEVPIPIGMKHPGCGGEFLAAVSPIRFFIKYKERVYTTDGIECEVVITNNCPDDTVV</sequence>
<gene>
    <name evidence="2" type="ORF">HNQ81_003285</name>
</gene>
<proteinExistence type="predicted"/>
<protein>
    <submittedName>
        <fullName evidence="2">Uncharacterized protein</fullName>
    </submittedName>
</protein>
<dbReference type="EMBL" id="JACHEO010000028">
    <property type="protein sequence ID" value="MBB5349529.1"/>
    <property type="molecule type" value="Genomic_DNA"/>
</dbReference>
<keyword evidence="1" id="KW-0175">Coiled coil</keyword>
<dbReference type="RefSeq" id="WP_183352314.1">
    <property type="nucleotide sequence ID" value="NZ_JACHEO010000028.1"/>
</dbReference>
<feature type="coiled-coil region" evidence="1">
    <location>
        <begin position="62"/>
        <end position="122"/>
    </location>
</feature>
<name>A0A840V704_9BACT</name>
<accession>A0A840V704</accession>
<organism evidence="2 3">
    <name type="scientific">Desulfoprunum benzoelyticum</name>
    <dbReference type="NCBI Taxonomy" id="1506996"/>
    <lineage>
        <taxon>Bacteria</taxon>
        <taxon>Pseudomonadati</taxon>
        <taxon>Thermodesulfobacteriota</taxon>
        <taxon>Desulfobulbia</taxon>
        <taxon>Desulfobulbales</taxon>
        <taxon>Desulfobulbaceae</taxon>
        <taxon>Desulfoprunum</taxon>
    </lineage>
</organism>
<keyword evidence="3" id="KW-1185">Reference proteome</keyword>
<evidence type="ECO:0000313" key="2">
    <source>
        <dbReference type="EMBL" id="MBB5349529.1"/>
    </source>
</evidence>
<evidence type="ECO:0000313" key="3">
    <source>
        <dbReference type="Proteomes" id="UP000539642"/>
    </source>
</evidence>